<protein>
    <submittedName>
        <fullName evidence="5">FAD dependent oxidoreductase</fullName>
    </submittedName>
</protein>
<reference evidence="5 6" key="1">
    <citation type="journal article" date="2016" name="Genome Biol. Evol.">
        <title>Divergent and convergent evolution of fungal pathogenicity.</title>
        <authorList>
            <person name="Shang Y."/>
            <person name="Xiao G."/>
            <person name="Zheng P."/>
            <person name="Cen K."/>
            <person name="Zhan S."/>
            <person name="Wang C."/>
        </authorList>
    </citation>
    <scope>NUCLEOTIDE SEQUENCE [LARGE SCALE GENOMIC DNA]</scope>
    <source>
        <strain evidence="5 6">RCEF 2490</strain>
    </source>
</reference>
<keyword evidence="3" id="KW-0560">Oxidoreductase</keyword>
<dbReference type="GO" id="GO:0071949">
    <property type="term" value="F:FAD binding"/>
    <property type="evidence" value="ECO:0007669"/>
    <property type="project" value="InterPro"/>
</dbReference>
<evidence type="ECO:0000256" key="1">
    <source>
        <dbReference type="ARBA" id="ARBA00022630"/>
    </source>
</evidence>
<name>A0A167Z5T8_9HYPO</name>
<dbReference type="Pfam" id="PF01494">
    <property type="entry name" value="FAD_binding_3"/>
    <property type="match status" value="1"/>
</dbReference>
<dbReference type="PRINTS" id="PR00420">
    <property type="entry name" value="RNGMNOXGNASE"/>
</dbReference>
<evidence type="ECO:0000256" key="3">
    <source>
        <dbReference type="ARBA" id="ARBA00023002"/>
    </source>
</evidence>
<keyword evidence="2" id="KW-0274">FAD</keyword>
<keyword evidence="6" id="KW-1185">Reference proteome</keyword>
<dbReference type="AlphaFoldDB" id="A0A167Z5T8"/>
<feature type="domain" description="FAD-binding" evidence="4">
    <location>
        <begin position="9"/>
        <end position="322"/>
    </location>
</feature>
<gene>
    <name evidence="5" type="ORF">AAL_06418</name>
</gene>
<dbReference type="InterPro" id="IPR036188">
    <property type="entry name" value="FAD/NAD-bd_sf"/>
</dbReference>
<dbReference type="Proteomes" id="UP000078544">
    <property type="component" value="Unassembled WGS sequence"/>
</dbReference>
<dbReference type="GO" id="GO:0016491">
    <property type="term" value="F:oxidoreductase activity"/>
    <property type="evidence" value="ECO:0007669"/>
    <property type="project" value="UniProtKB-KW"/>
</dbReference>
<evidence type="ECO:0000259" key="4">
    <source>
        <dbReference type="Pfam" id="PF01494"/>
    </source>
</evidence>
<dbReference type="InterPro" id="IPR002938">
    <property type="entry name" value="FAD-bd"/>
</dbReference>
<dbReference type="InterPro" id="IPR051704">
    <property type="entry name" value="FAD_aromatic-hydroxylase"/>
</dbReference>
<dbReference type="STRING" id="1081109.A0A167Z5T8"/>
<keyword evidence="1" id="KW-0285">Flavoprotein</keyword>
<sequence>MDSAEKTLRVLISGAGIAGPALAFWLSRLGHTCTIVERSSELRSHGQQIDIRMQGLEAAERMGLLEDVRKIIVDQPAVQFVDAQGKCCAKFPGFDQGFVTETEVMRGDLCNLLVEKTKDTTEYRFGLSVVSFQDKKDGVTVTFSDDTSDTYDMLVAADGQGSRIRRSLLLEDEPDCARSLGVNIAFFTISRQPGDSNIASVYVAPGKRAMVTRFHSATHGQGYFFSMSRTEELKKSQRMDVALQKELWASIFRDAGWQSDRLVSEMLRADDFHAQSSTQIRAKTWSKGRVVCLGDSGYCPTSFTGMGASLALVGAYVLAGEMSESPDRLDVAIASYERVLRPLVKGAQRIPPGVPGLMHPEKGWAIKVLQFVLWAVIMMGLERPLQAFVFKKTAWDLPDYPRLRA</sequence>
<organism evidence="5 6">
    <name type="scientific">Moelleriella libera RCEF 2490</name>
    <dbReference type="NCBI Taxonomy" id="1081109"/>
    <lineage>
        <taxon>Eukaryota</taxon>
        <taxon>Fungi</taxon>
        <taxon>Dikarya</taxon>
        <taxon>Ascomycota</taxon>
        <taxon>Pezizomycotina</taxon>
        <taxon>Sordariomycetes</taxon>
        <taxon>Hypocreomycetidae</taxon>
        <taxon>Hypocreales</taxon>
        <taxon>Clavicipitaceae</taxon>
        <taxon>Moelleriella</taxon>
    </lineage>
</organism>
<dbReference type="SUPFAM" id="SSF51905">
    <property type="entry name" value="FAD/NAD(P)-binding domain"/>
    <property type="match status" value="1"/>
</dbReference>
<evidence type="ECO:0000313" key="6">
    <source>
        <dbReference type="Proteomes" id="UP000078544"/>
    </source>
</evidence>
<accession>A0A167Z5T8</accession>
<proteinExistence type="predicted"/>
<evidence type="ECO:0000313" key="5">
    <source>
        <dbReference type="EMBL" id="KZZ92208.1"/>
    </source>
</evidence>
<dbReference type="Gene3D" id="3.30.9.10">
    <property type="entry name" value="D-Amino Acid Oxidase, subunit A, domain 2"/>
    <property type="match status" value="1"/>
</dbReference>
<comment type="caution">
    <text evidence="5">The sequence shown here is derived from an EMBL/GenBank/DDBJ whole genome shotgun (WGS) entry which is preliminary data.</text>
</comment>
<dbReference type="PANTHER" id="PTHR46865">
    <property type="entry name" value="OXIDOREDUCTASE-RELATED"/>
    <property type="match status" value="1"/>
</dbReference>
<dbReference type="EMBL" id="AZGY01000016">
    <property type="protein sequence ID" value="KZZ92208.1"/>
    <property type="molecule type" value="Genomic_DNA"/>
</dbReference>
<dbReference type="Gene3D" id="3.50.50.60">
    <property type="entry name" value="FAD/NAD(P)-binding domain"/>
    <property type="match status" value="1"/>
</dbReference>
<dbReference type="OrthoDB" id="655030at2759"/>
<evidence type="ECO:0000256" key="2">
    <source>
        <dbReference type="ARBA" id="ARBA00022827"/>
    </source>
</evidence>
<dbReference type="PANTHER" id="PTHR46865:SF7">
    <property type="entry name" value="MONOOXYGENASE, PUTATIVE (AFU_ORTHOLOGUE AFUA_8G07040)-RELATED"/>
    <property type="match status" value="1"/>
</dbReference>